<dbReference type="FunFam" id="1.25.40.70:FF:000011">
    <property type="entry name" value="Phosphatidylinositol 4-kinase alpha"/>
    <property type="match status" value="1"/>
</dbReference>
<dbReference type="Gene3D" id="3.30.1010.10">
    <property type="entry name" value="Phosphatidylinositol 3-kinase Catalytic Subunit, Chain A, domain 4"/>
    <property type="match status" value="1"/>
</dbReference>
<dbReference type="InterPro" id="IPR036940">
    <property type="entry name" value="PI3/4_kinase_cat_sf"/>
</dbReference>
<dbReference type="Pfam" id="PF00613">
    <property type="entry name" value="PI3Ka"/>
    <property type="match status" value="1"/>
</dbReference>
<evidence type="ECO:0000256" key="1">
    <source>
        <dbReference type="ARBA" id="ARBA00001686"/>
    </source>
</evidence>
<keyword evidence="11" id="KW-1185">Reference proteome</keyword>
<dbReference type="GO" id="GO:0004430">
    <property type="term" value="F:1-phosphatidylinositol 4-kinase activity"/>
    <property type="evidence" value="ECO:0007669"/>
    <property type="project" value="UniProtKB-EC"/>
</dbReference>
<dbReference type="Gene3D" id="1.25.40.70">
    <property type="entry name" value="Phosphatidylinositol 3-kinase, accessory domain (PIK)"/>
    <property type="match status" value="1"/>
</dbReference>
<evidence type="ECO:0000256" key="6">
    <source>
        <dbReference type="ARBA" id="ARBA00022777"/>
    </source>
</evidence>
<evidence type="ECO:0000256" key="4">
    <source>
        <dbReference type="ARBA" id="ARBA00022679"/>
    </source>
</evidence>
<keyword evidence="5" id="KW-0547">Nucleotide-binding</keyword>
<comment type="similarity">
    <text evidence="2">Belongs to the PI3/PI4-kinase family. Type III PI4K subfamily.</text>
</comment>
<dbReference type="InterPro" id="IPR016024">
    <property type="entry name" value="ARM-type_fold"/>
</dbReference>
<feature type="domain" description="PIK helical" evidence="9">
    <location>
        <begin position="1390"/>
        <end position="1576"/>
    </location>
</feature>
<protein>
    <recommendedName>
        <fullName evidence="3">1-phosphatidylinositol 4-kinase</fullName>
        <ecNumber evidence="3">2.7.1.67</ecNumber>
    </recommendedName>
</protein>
<dbReference type="Pfam" id="PF00454">
    <property type="entry name" value="PI3_PI4_kinase"/>
    <property type="match status" value="1"/>
</dbReference>
<dbReference type="CDD" id="cd05167">
    <property type="entry name" value="PI4Kc_III_alpha"/>
    <property type="match status" value="1"/>
</dbReference>
<dbReference type="PROSITE" id="PS50290">
    <property type="entry name" value="PI3_4_KINASE_3"/>
    <property type="match status" value="1"/>
</dbReference>
<dbReference type="SMART" id="SM00146">
    <property type="entry name" value="PI3Kc"/>
    <property type="match status" value="1"/>
</dbReference>
<name>K1VK96_TRIAC</name>
<dbReference type="GO" id="GO:0005737">
    <property type="term" value="C:cytoplasm"/>
    <property type="evidence" value="ECO:0007669"/>
    <property type="project" value="TreeGrafter"/>
</dbReference>
<dbReference type="OrthoDB" id="10264149at2759"/>
<dbReference type="InterPro" id="IPR042236">
    <property type="entry name" value="PI3K_accessory_sf"/>
</dbReference>
<reference evidence="10 11" key="1">
    <citation type="journal article" date="2012" name="Eukaryot. Cell">
        <title>Genome sequence of the Trichosporon asahii environmental strain CBS 8904.</title>
        <authorList>
            <person name="Yang R.Y."/>
            <person name="Li H.T."/>
            <person name="Zhu H."/>
            <person name="Zhou G.P."/>
            <person name="Wang M."/>
            <person name="Wang L."/>
        </authorList>
    </citation>
    <scope>NUCLEOTIDE SEQUENCE [LARGE SCALE GENOMIC DNA]</scope>
    <source>
        <strain evidence="10 11">CBS 8904</strain>
    </source>
</reference>
<keyword evidence="4" id="KW-0808">Transferase</keyword>
<evidence type="ECO:0000256" key="3">
    <source>
        <dbReference type="ARBA" id="ARBA00012169"/>
    </source>
</evidence>
<dbReference type="FunFam" id="1.10.1070.11:FF:000012">
    <property type="entry name" value="Phosphatidylinositol 4-kinase alpha 1"/>
    <property type="match status" value="1"/>
</dbReference>
<evidence type="ECO:0000256" key="5">
    <source>
        <dbReference type="ARBA" id="ARBA00022741"/>
    </source>
</evidence>
<sequence>MDFLDEPLDQHILSALAGNIAQSAQSSGAAEQSEYSDDLALILNGLPYTDTDEQDDWTDAEINHAIAFAHYVSSLPSDSPYLASSLPRLRALLTGLIHQGIPTRQDVADNVVNAPGSDNAPGSATNEQALLLMSLLKAVLWIGWSKDAMHQDSLRADVGMGIANLLETAEQIMTSALVFSGAILTCVHQVLSHVPLPPLPTPVTARVVSAVIQLGTPTNLVKAVREAASPNTPAFNHPVFNTAPYPTCPSAVALLVTEIANVVLASAVLPPPQVEHEAFSSEPEATFQEGTVSTVWRNQTKSLLAEPAREIDLDSFPEGQQALDAASELATDWWKELNDHDPSGFTAGTGVVDRRTTMHSSINDIQSEEDVYLTVSVLHLLNLLSLHQNDRLSDQLARLKLILSENSTVSDARVLQAAFVCLAIVVRNLGSSLTHHLRRLFMSPLPGLESELSPSAGEVSPTIAAASTCLAMCIEMSSNDDAISSTLYSLLGVLNHGTTIGPGQNSIRSMPLGGMGGMGDGKSFQSGKRTDEQRKIISTNAVEIVSRLALDTQREDRVRGVDISTESAIVQSLVPLALNANDEDLQEVYRAFSQIARSSNPEDPRLSSNAVLAAQTTLAKGLGSRLQAADGFLQELLTDFADQGTQTQIVYMGAQGHDGRDKDKKTALLRSNNEKRAADMKAQLAALLLPIAEVLSHPDYHPELNPSQECVALFRNFWLLCVVFNLSGSRSQLSEHEASALATIAEKTPVLVLEKANDFVGSELEYNTILRKDFAHSIHSKLRSTLTEVVPSKFQSDIRGMSTPQLAFCLAINDLEEMRTLRYRPSTILQYFCNDSINRSVLVTPLTGIAIRLTNVFLKQLSMQVVEHNMPNTVPEQVCKILIACTHRMRKVREVALAYASSILKTFTALMCDRRVVFTLLEILTLMRRSCEMQYTDELELTDDYSVRNEIVTNLYNVAKMWLTNAISRAPIEVQSMLQSYLNESRDVLLVDSVEMGAGLALHFCKAISRLDRQESLMPMIGGWPSDNSNLVASQFAAKNYYDGELSGARLVLDKEHSRAVSSLEERQAFKQQMEKAILGVNKKGGLSVVEIRRLLLRAVSVLIASPQMDPDILHYLVELPFAAFTPVAVAAGVDAWSWLLRQRPDAEVSLMGEISAGWLATIKAHKGIYTDPFEKPIEYSPTDKRVMDVELRKAERLLKPHLLLIQVLSSSFQAVKYRASGIMISLARMLLRSLNAYEHWSTHPLAREVRFTLLLFGFQVLASSRMETLLELRYRDALFRAAFSWFAIRPQWSFGSNRIQVGAEIKLLQDFIAAVRDDHIRADHWTTSMNDRQPVWTLTGSTSLQDYCNQHRDRVRLMELLVENEINRLNVWVNPGNDKGRSIPNAGGNIEGSVGNDEWTSLVRKAWKQSPAVAVHMGERFKHQPVWAEITRLVRGNPRAVLDVAEAMPYFIGDKLDPAIRGQLKYALIWDALPPVEALNLFQPRYNNNPILLQYAMRVLESYPVDLTFFFVPQVVQGLRHDALGYVERFIFETSHISQLFCHQIIWNMKANTYRDDDGEEPDPMKPQLDRMVDKIVGSLSGKAQVFYEQEFGFFADVTSISGKLKPYIKKTKPEKKAKIDEEMSKIKLEVGVYLPSNPDGVVVDLDRKSGRPLQSHAKAPFMATFKVRKQKIDLESADLEAELDTAMATSSYDVWQSAIFKVGDDCRQDVLALQLIAMFKNVFTQLGLTLYLFPYRVTATAPGCGVIDVVPNATSRDEMGRAQVNDLLEYFIDKYGGPDTVAFQRARLNFIQSMAAYSVACYILQIKDRHNGNIMIDGEGHIVHIDFGFLFDIGPGGIKFEAGSFKLNKEMIALMGGAGSQGYSMFVDLTIKAFLAIRPYVDQLCDTVALMLGTGLPSFKDDGTINRLRDRFAPNLNERAAAEYMMGVINNAYQNKRSDIYDGFQKLQK</sequence>
<proteinExistence type="inferred from homology"/>
<accession>K1VK96</accession>
<evidence type="ECO:0000256" key="7">
    <source>
        <dbReference type="ARBA" id="ARBA00022840"/>
    </source>
</evidence>
<dbReference type="eggNOG" id="KOG0902">
    <property type="taxonomic scope" value="Eukaryota"/>
</dbReference>
<dbReference type="EMBL" id="AMBO01000368">
    <property type="protein sequence ID" value="EKC99601.1"/>
    <property type="molecule type" value="Genomic_DNA"/>
</dbReference>
<keyword evidence="7" id="KW-0067">ATP-binding</keyword>
<gene>
    <name evidence="10" type="ORF">A1Q2_06137</name>
</gene>
<dbReference type="SUPFAM" id="SSF56112">
    <property type="entry name" value="Protein kinase-like (PK-like)"/>
    <property type="match status" value="1"/>
</dbReference>
<dbReference type="InterPro" id="IPR015433">
    <property type="entry name" value="PI3/4_kinase"/>
</dbReference>
<dbReference type="InParanoid" id="K1VK96"/>
<dbReference type="InterPro" id="IPR000403">
    <property type="entry name" value="PI3/4_kinase_cat_dom"/>
</dbReference>
<feature type="domain" description="PI3K/PI4K catalytic" evidence="8">
    <location>
        <begin position="1649"/>
        <end position="1939"/>
    </location>
</feature>
<dbReference type="SMART" id="SM00145">
    <property type="entry name" value="PI3Ka"/>
    <property type="match status" value="1"/>
</dbReference>
<evidence type="ECO:0000256" key="2">
    <source>
        <dbReference type="ARBA" id="ARBA00006209"/>
    </source>
</evidence>
<dbReference type="PROSITE" id="PS00915">
    <property type="entry name" value="PI3_4_KINASE_1"/>
    <property type="match status" value="1"/>
</dbReference>
<keyword evidence="6 10" id="KW-0418">Kinase</keyword>
<evidence type="ECO:0000259" key="9">
    <source>
        <dbReference type="PROSITE" id="PS51545"/>
    </source>
</evidence>
<organism evidence="10 11">
    <name type="scientific">Trichosporon asahii var. asahii (strain CBS 8904)</name>
    <name type="common">Yeast</name>
    <dbReference type="NCBI Taxonomy" id="1220162"/>
    <lineage>
        <taxon>Eukaryota</taxon>
        <taxon>Fungi</taxon>
        <taxon>Dikarya</taxon>
        <taxon>Basidiomycota</taxon>
        <taxon>Agaricomycotina</taxon>
        <taxon>Tremellomycetes</taxon>
        <taxon>Trichosporonales</taxon>
        <taxon>Trichosporonaceae</taxon>
        <taxon>Trichosporon</taxon>
    </lineage>
</organism>
<dbReference type="GO" id="GO:0005524">
    <property type="term" value="F:ATP binding"/>
    <property type="evidence" value="ECO:0007669"/>
    <property type="project" value="UniProtKB-KW"/>
</dbReference>
<dbReference type="FunCoup" id="K1VK96">
    <property type="interactions" value="194"/>
</dbReference>
<dbReference type="GO" id="GO:0005886">
    <property type="term" value="C:plasma membrane"/>
    <property type="evidence" value="ECO:0007669"/>
    <property type="project" value="TreeGrafter"/>
</dbReference>
<dbReference type="GO" id="GO:0046854">
    <property type="term" value="P:phosphatidylinositol phosphate biosynthetic process"/>
    <property type="evidence" value="ECO:0007669"/>
    <property type="project" value="InterPro"/>
</dbReference>
<dbReference type="Pfam" id="PF19274">
    <property type="entry name" value="PI4K_N"/>
    <property type="match status" value="2"/>
</dbReference>
<dbReference type="Proteomes" id="UP000006757">
    <property type="component" value="Unassembled WGS sequence"/>
</dbReference>
<dbReference type="STRING" id="1220162.K1VK96"/>
<dbReference type="PANTHER" id="PTHR10048:SF15">
    <property type="entry name" value="PHOSPHATIDYLINOSITOL 4-KINASE ALPHA"/>
    <property type="match status" value="1"/>
</dbReference>
<dbReference type="EC" id="2.7.1.67" evidence="3"/>
<dbReference type="SUPFAM" id="SSF48371">
    <property type="entry name" value="ARM repeat"/>
    <property type="match status" value="2"/>
</dbReference>
<dbReference type="InterPro" id="IPR018936">
    <property type="entry name" value="PI3/4_kinase_CS"/>
</dbReference>
<evidence type="ECO:0000259" key="8">
    <source>
        <dbReference type="PROSITE" id="PS50290"/>
    </source>
</evidence>
<comment type="catalytic activity">
    <reaction evidence="1">
        <text>a 1,2-diacyl-sn-glycero-3-phospho-(1D-myo-inositol) + ATP = a 1,2-diacyl-sn-glycero-3-phospho-(1D-myo-inositol 4-phosphate) + ADP + H(+)</text>
        <dbReference type="Rhea" id="RHEA:19877"/>
        <dbReference type="ChEBI" id="CHEBI:15378"/>
        <dbReference type="ChEBI" id="CHEBI:30616"/>
        <dbReference type="ChEBI" id="CHEBI:57880"/>
        <dbReference type="ChEBI" id="CHEBI:58178"/>
        <dbReference type="ChEBI" id="CHEBI:456216"/>
        <dbReference type="EC" id="2.7.1.67"/>
    </reaction>
</comment>
<dbReference type="PROSITE" id="PS00916">
    <property type="entry name" value="PI3_4_KINASE_2"/>
    <property type="match status" value="1"/>
</dbReference>
<dbReference type="HOGENOM" id="CLU_000893_0_0_1"/>
<dbReference type="GO" id="GO:0048015">
    <property type="term" value="P:phosphatidylinositol-mediated signaling"/>
    <property type="evidence" value="ECO:0007669"/>
    <property type="project" value="TreeGrafter"/>
</dbReference>
<evidence type="ECO:0000313" key="11">
    <source>
        <dbReference type="Proteomes" id="UP000006757"/>
    </source>
</evidence>
<dbReference type="InterPro" id="IPR045495">
    <property type="entry name" value="PI4K_N"/>
</dbReference>
<dbReference type="PANTHER" id="PTHR10048">
    <property type="entry name" value="PHOSPHATIDYLINOSITOL KINASE"/>
    <property type="match status" value="1"/>
</dbReference>
<dbReference type="InterPro" id="IPR011009">
    <property type="entry name" value="Kinase-like_dom_sf"/>
</dbReference>
<dbReference type="FunFam" id="3.30.1010.10:FF:000014">
    <property type="entry name" value="Phosphatidylinositol 4-kinase STT4"/>
    <property type="match status" value="1"/>
</dbReference>
<dbReference type="InterPro" id="IPR001263">
    <property type="entry name" value="PI3K_accessory_dom"/>
</dbReference>
<dbReference type="PROSITE" id="PS51545">
    <property type="entry name" value="PIK_HELICAL"/>
    <property type="match status" value="1"/>
</dbReference>
<comment type="caution">
    <text evidence="10">The sequence shown here is derived from an EMBL/GenBank/DDBJ whole genome shotgun (WGS) entry which is preliminary data.</text>
</comment>
<dbReference type="OMA" id="MSQRDEN"/>
<dbReference type="Gene3D" id="1.10.1070.11">
    <property type="entry name" value="Phosphatidylinositol 3-/4-kinase, catalytic domain"/>
    <property type="match status" value="1"/>
</dbReference>
<evidence type="ECO:0000313" key="10">
    <source>
        <dbReference type="EMBL" id="EKC99601.1"/>
    </source>
</evidence>